<evidence type="ECO:0000313" key="3">
    <source>
        <dbReference type="EMBL" id="ATE55797.1"/>
    </source>
</evidence>
<name>A0A290Z9V9_9PSEU</name>
<dbReference type="KEGG" id="apre:CNX65_23035"/>
<proteinExistence type="predicted"/>
<feature type="signal peptide" evidence="2">
    <location>
        <begin position="1"/>
        <end position="28"/>
    </location>
</feature>
<dbReference type="EMBL" id="CP023445">
    <property type="protein sequence ID" value="ATE55797.1"/>
    <property type="molecule type" value="Genomic_DNA"/>
</dbReference>
<evidence type="ECO:0000256" key="1">
    <source>
        <dbReference type="SAM" id="MobiDB-lite"/>
    </source>
</evidence>
<feature type="compositionally biased region" description="Polar residues" evidence="1">
    <location>
        <begin position="122"/>
        <end position="140"/>
    </location>
</feature>
<evidence type="ECO:0000313" key="4">
    <source>
        <dbReference type="Proteomes" id="UP000218505"/>
    </source>
</evidence>
<organism evidence="3 4">
    <name type="scientific">Actinosynnema pretiosum</name>
    <dbReference type="NCBI Taxonomy" id="42197"/>
    <lineage>
        <taxon>Bacteria</taxon>
        <taxon>Bacillati</taxon>
        <taxon>Actinomycetota</taxon>
        <taxon>Actinomycetes</taxon>
        <taxon>Pseudonocardiales</taxon>
        <taxon>Pseudonocardiaceae</taxon>
        <taxon>Actinosynnema</taxon>
    </lineage>
</organism>
<dbReference type="RefSeq" id="WP_096495628.1">
    <property type="nucleotide sequence ID" value="NZ_CP023445.1"/>
</dbReference>
<keyword evidence="4" id="KW-1185">Reference proteome</keyword>
<reference evidence="3" key="1">
    <citation type="submission" date="2017-09" db="EMBL/GenBank/DDBJ databases">
        <title>Complete Genome Sequence of ansamitocin-producing Bacterium Actinosynnema pretiosum X47.</title>
        <authorList>
            <person name="Cao G."/>
            <person name="Zong G."/>
            <person name="Zhong C."/>
            <person name="Fu J."/>
        </authorList>
    </citation>
    <scope>NUCLEOTIDE SEQUENCE [LARGE SCALE GENOMIC DNA]</scope>
    <source>
        <strain evidence="3">X47</strain>
    </source>
</reference>
<accession>A0A290Z9V9</accession>
<gene>
    <name evidence="3" type="ORF">CNX65_23035</name>
</gene>
<keyword evidence="2" id="KW-0732">Signal</keyword>
<dbReference type="Proteomes" id="UP000218505">
    <property type="component" value="Chromosome"/>
</dbReference>
<dbReference type="AlphaFoldDB" id="A0A290Z9V9"/>
<protein>
    <submittedName>
        <fullName evidence="3">Uncharacterized protein</fullName>
    </submittedName>
</protein>
<dbReference type="Gene3D" id="2.60.120.380">
    <property type="match status" value="1"/>
</dbReference>
<feature type="chain" id="PRO_5012471250" evidence="2">
    <location>
        <begin position="29"/>
        <end position="284"/>
    </location>
</feature>
<evidence type="ECO:0000256" key="2">
    <source>
        <dbReference type="SAM" id="SignalP"/>
    </source>
</evidence>
<sequence length="284" mass="29257">MRNRFTRLLAASGAALVLSALATAPAHALVDCAPDPWEVDDVPGAAAAPIAPGETAHRAICQERDPLPGKTQARDVDWFEFTAVEGQAYTAEAVQVGAGLVNNADRGGLGVGFHRVEADGSLSSVEQSTSPNGDRSTSVPLSAGTYRIGAATADQQVYPKDNVLATKTVQGADGLYSVRLTATAPPPVLSSLTISPNAVKGGDTATATLVFSGPVLKGGTYFFLSSDDLYAANPTGSRVVPEGTTTVKIPVSTRRVAVDTPVTFTGQVVWVGDRLTDVLTVHGG</sequence>
<feature type="region of interest" description="Disordered" evidence="1">
    <location>
        <begin position="122"/>
        <end position="141"/>
    </location>
</feature>